<dbReference type="GeneID" id="58896710"/>
<organism evidence="2 3">
    <name type="scientific">Grimontia hollisae</name>
    <name type="common">Vibrio hollisae</name>
    <dbReference type="NCBI Taxonomy" id="673"/>
    <lineage>
        <taxon>Bacteria</taxon>
        <taxon>Pseudomonadati</taxon>
        <taxon>Pseudomonadota</taxon>
        <taxon>Gammaproteobacteria</taxon>
        <taxon>Vibrionales</taxon>
        <taxon>Vibrionaceae</taxon>
        <taxon>Grimontia</taxon>
    </lineage>
</organism>
<gene>
    <name evidence="2" type="ORF">NCTC11645_02827</name>
</gene>
<dbReference type="AlphaFoldDB" id="A0A377HRQ0"/>
<keyword evidence="1" id="KW-0732">Signal</keyword>
<evidence type="ECO:0000313" key="3">
    <source>
        <dbReference type="Proteomes" id="UP000254512"/>
    </source>
</evidence>
<feature type="signal peptide" evidence="1">
    <location>
        <begin position="1"/>
        <end position="19"/>
    </location>
</feature>
<dbReference type="EMBL" id="UGHD01000002">
    <property type="protein sequence ID" value="STO58392.1"/>
    <property type="molecule type" value="Genomic_DNA"/>
</dbReference>
<accession>A0A377HRQ0</accession>
<proteinExistence type="predicted"/>
<name>A0A377HRQ0_GRIHO</name>
<evidence type="ECO:0000313" key="2">
    <source>
        <dbReference type="EMBL" id="STO58392.1"/>
    </source>
</evidence>
<evidence type="ECO:0000256" key="1">
    <source>
        <dbReference type="SAM" id="SignalP"/>
    </source>
</evidence>
<dbReference type="KEGG" id="gho:AL542_12310"/>
<feature type="chain" id="PRO_5017036041" description="Outer membrane protein beta-barrel domain-containing protein" evidence="1">
    <location>
        <begin position="20"/>
        <end position="157"/>
    </location>
</feature>
<reference evidence="2 3" key="1">
    <citation type="submission" date="2018-06" db="EMBL/GenBank/DDBJ databases">
        <authorList>
            <consortium name="Pathogen Informatics"/>
            <person name="Doyle S."/>
        </authorList>
    </citation>
    <scope>NUCLEOTIDE SEQUENCE [LARGE SCALE GENOMIC DNA]</scope>
    <source>
        <strain evidence="2 3">NCTC11645</strain>
    </source>
</reference>
<dbReference type="RefSeq" id="WP_005503930.1">
    <property type="nucleotide sequence ID" value="NZ_CP014056.2"/>
</dbReference>
<protein>
    <recommendedName>
        <fullName evidence="4">Outer membrane protein beta-barrel domain-containing protein</fullName>
    </recommendedName>
</protein>
<sequence>MKNILIAVTLQSVAFFAFAQGSLPLYEYYEGDQKPWFSNSITTGNQGFDSWTISSGYHYPLLKNVNVYLGTEMTTETAYTASSKGLLSGIQYNFTDNLSIGSTVQAERINEETVGVVGMSSQFRLTDKLNLEAKVDYNLNQTPAASATYQLGVGFRF</sequence>
<evidence type="ECO:0008006" key="4">
    <source>
        <dbReference type="Google" id="ProtNLM"/>
    </source>
</evidence>
<dbReference type="Proteomes" id="UP000254512">
    <property type="component" value="Unassembled WGS sequence"/>
</dbReference>